<dbReference type="PROSITE" id="PS50011">
    <property type="entry name" value="PROTEIN_KINASE_DOM"/>
    <property type="match status" value="1"/>
</dbReference>
<dbReference type="GO" id="GO:0005886">
    <property type="term" value="C:plasma membrane"/>
    <property type="evidence" value="ECO:0007669"/>
    <property type="project" value="UniProtKB-SubCell"/>
</dbReference>
<dbReference type="PROSITE" id="PS00452">
    <property type="entry name" value="GUANYLATE_CYCLASE_1"/>
    <property type="match status" value="1"/>
</dbReference>
<keyword evidence="18" id="KW-1185">Reference proteome</keyword>
<evidence type="ECO:0000256" key="6">
    <source>
        <dbReference type="ARBA" id="ARBA00022729"/>
    </source>
</evidence>
<dbReference type="Pfam" id="PF00211">
    <property type="entry name" value="Guanylate_cyc"/>
    <property type="match status" value="1"/>
</dbReference>
<dbReference type="GO" id="GO:0005524">
    <property type="term" value="F:ATP binding"/>
    <property type="evidence" value="ECO:0007669"/>
    <property type="project" value="InterPro"/>
</dbReference>
<evidence type="ECO:0000313" key="18">
    <source>
        <dbReference type="Proteomes" id="UP000887566"/>
    </source>
</evidence>
<dbReference type="PROSITE" id="PS50125">
    <property type="entry name" value="GUANYLATE_CYCLASE_2"/>
    <property type="match status" value="1"/>
</dbReference>
<dbReference type="PANTHER" id="PTHR11920:SF495">
    <property type="entry name" value="RECEPTOR-TYPE GUANYLATE CYCLASE GCY-7"/>
    <property type="match status" value="1"/>
</dbReference>
<dbReference type="CDD" id="cd07302">
    <property type="entry name" value="CHD"/>
    <property type="match status" value="1"/>
</dbReference>
<dbReference type="PANTHER" id="PTHR11920">
    <property type="entry name" value="GUANYLYL CYCLASE"/>
    <property type="match status" value="1"/>
</dbReference>
<keyword evidence="11" id="KW-0325">Glycoprotein</keyword>
<dbReference type="GO" id="GO:0001653">
    <property type="term" value="F:peptide receptor activity"/>
    <property type="evidence" value="ECO:0007669"/>
    <property type="project" value="TreeGrafter"/>
</dbReference>
<dbReference type="GO" id="GO:0006935">
    <property type="term" value="P:chemotaxis"/>
    <property type="evidence" value="ECO:0007669"/>
    <property type="project" value="UniProtKB-ARBA"/>
</dbReference>
<dbReference type="AlphaFoldDB" id="A0A914WYV6"/>
<dbReference type="GO" id="GO:0007168">
    <property type="term" value="P:receptor guanylyl cyclase signaling pathway"/>
    <property type="evidence" value="ECO:0007669"/>
    <property type="project" value="TreeGrafter"/>
</dbReference>
<evidence type="ECO:0000259" key="17">
    <source>
        <dbReference type="PROSITE" id="PS50125"/>
    </source>
</evidence>
<accession>A0A914WYV6</accession>
<dbReference type="SUPFAM" id="SSF53822">
    <property type="entry name" value="Periplasmic binding protein-like I"/>
    <property type="match status" value="1"/>
</dbReference>
<keyword evidence="7" id="KW-0547">Nucleotide-binding</keyword>
<dbReference type="InterPro" id="IPR029787">
    <property type="entry name" value="Nucleotide_cyclase"/>
</dbReference>
<dbReference type="WBParaSite" id="PSAMB.scaffold595size46274.g7274.t1">
    <property type="protein sequence ID" value="PSAMB.scaffold595size46274.g7274.t1"/>
    <property type="gene ID" value="PSAMB.scaffold595size46274.g7274"/>
</dbReference>
<dbReference type="SMART" id="SM00044">
    <property type="entry name" value="CYCc"/>
    <property type="match status" value="1"/>
</dbReference>
<reference evidence="19" key="1">
    <citation type="submission" date="2022-11" db="UniProtKB">
        <authorList>
            <consortium name="WormBaseParasite"/>
        </authorList>
    </citation>
    <scope>IDENTIFICATION</scope>
</reference>
<dbReference type="CDD" id="cd06352">
    <property type="entry name" value="PBP1_NPR_GC-like"/>
    <property type="match status" value="1"/>
</dbReference>
<evidence type="ECO:0000256" key="15">
    <source>
        <dbReference type="RuleBase" id="RU003431"/>
    </source>
</evidence>
<dbReference type="InterPro" id="IPR050401">
    <property type="entry name" value="Cyclic_nucleotide_synthase"/>
</dbReference>
<dbReference type="Gene3D" id="1.10.510.10">
    <property type="entry name" value="Transferase(Phosphotransferase) domain 1"/>
    <property type="match status" value="1"/>
</dbReference>
<dbReference type="GO" id="GO:0004016">
    <property type="term" value="F:adenylate cyclase activity"/>
    <property type="evidence" value="ECO:0007669"/>
    <property type="project" value="TreeGrafter"/>
</dbReference>
<keyword evidence="9" id="KW-0472">Membrane</keyword>
<keyword evidence="12 14" id="KW-0456">Lyase</keyword>
<dbReference type="SUPFAM" id="SSF55073">
    <property type="entry name" value="Nucleotide cyclase"/>
    <property type="match status" value="1"/>
</dbReference>
<evidence type="ECO:0000256" key="8">
    <source>
        <dbReference type="ARBA" id="ARBA00022989"/>
    </source>
</evidence>
<dbReference type="InterPro" id="IPR028082">
    <property type="entry name" value="Peripla_BP_I"/>
</dbReference>
<dbReference type="GO" id="GO:0035556">
    <property type="term" value="P:intracellular signal transduction"/>
    <property type="evidence" value="ECO:0007669"/>
    <property type="project" value="InterPro"/>
</dbReference>
<evidence type="ECO:0000256" key="9">
    <source>
        <dbReference type="ARBA" id="ARBA00023136"/>
    </source>
</evidence>
<keyword evidence="8" id="KW-1133">Transmembrane helix</keyword>
<dbReference type="Pfam" id="PF07701">
    <property type="entry name" value="HNOBA"/>
    <property type="match status" value="1"/>
</dbReference>
<evidence type="ECO:0000256" key="13">
    <source>
        <dbReference type="ARBA" id="ARBA00023293"/>
    </source>
</evidence>
<organism evidence="18 19">
    <name type="scientific">Plectus sambesii</name>
    <dbReference type="NCBI Taxonomy" id="2011161"/>
    <lineage>
        <taxon>Eukaryota</taxon>
        <taxon>Metazoa</taxon>
        <taxon>Ecdysozoa</taxon>
        <taxon>Nematoda</taxon>
        <taxon>Chromadorea</taxon>
        <taxon>Plectida</taxon>
        <taxon>Plectina</taxon>
        <taxon>Plectoidea</taxon>
        <taxon>Plectidae</taxon>
        <taxon>Plectus</taxon>
    </lineage>
</organism>
<dbReference type="FunFam" id="3.30.70.1230:FF:000023">
    <property type="entry name" value="Guanylate cyclase"/>
    <property type="match status" value="1"/>
</dbReference>
<comment type="similarity">
    <text evidence="14">Belongs to the adenylyl cyclase class-4/guanylyl cyclase family.</text>
</comment>
<keyword evidence="13 15" id="KW-0141">cGMP biosynthesis</keyword>
<comment type="catalytic activity">
    <reaction evidence="1 15">
        <text>GTP = 3',5'-cyclic GMP + diphosphate</text>
        <dbReference type="Rhea" id="RHEA:13665"/>
        <dbReference type="ChEBI" id="CHEBI:33019"/>
        <dbReference type="ChEBI" id="CHEBI:37565"/>
        <dbReference type="ChEBI" id="CHEBI:57746"/>
        <dbReference type="EC" id="4.6.1.2"/>
    </reaction>
</comment>
<dbReference type="InterPro" id="IPR011645">
    <property type="entry name" value="HNOB_dom_associated"/>
</dbReference>
<evidence type="ECO:0000256" key="3">
    <source>
        <dbReference type="ARBA" id="ARBA00012202"/>
    </source>
</evidence>
<dbReference type="GO" id="GO:0007635">
    <property type="term" value="P:chemosensory behavior"/>
    <property type="evidence" value="ECO:0007669"/>
    <property type="project" value="UniProtKB-ARBA"/>
</dbReference>
<dbReference type="Pfam" id="PF01094">
    <property type="entry name" value="ANF_receptor"/>
    <property type="match status" value="1"/>
</dbReference>
<evidence type="ECO:0000256" key="11">
    <source>
        <dbReference type="ARBA" id="ARBA00023180"/>
    </source>
</evidence>
<evidence type="ECO:0000256" key="10">
    <source>
        <dbReference type="ARBA" id="ARBA00023170"/>
    </source>
</evidence>
<keyword evidence="5" id="KW-0812">Transmembrane</keyword>
<evidence type="ECO:0000256" key="14">
    <source>
        <dbReference type="RuleBase" id="RU000405"/>
    </source>
</evidence>
<evidence type="ECO:0000256" key="4">
    <source>
        <dbReference type="ARBA" id="ARBA00022475"/>
    </source>
</evidence>
<dbReference type="Gene3D" id="6.10.250.780">
    <property type="match status" value="1"/>
</dbReference>
<dbReference type="InterPro" id="IPR018297">
    <property type="entry name" value="A/G_cyclase_CS"/>
</dbReference>
<dbReference type="Proteomes" id="UP000887566">
    <property type="component" value="Unplaced"/>
</dbReference>
<dbReference type="InterPro" id="IPR000719">
    <property type="entry name" value="Prot_kinase_dom"/>
</dbReference>
<dbReference type="GO" id="GO:0004672">
    <property type="term" value="F:protein kinase activity"/>
    <property type="evidence" value="ECO:0007669"/>
    <property type="project" value="InterPro"/>
</dbReference>
<dbReference type="Gene3D" id="3.30.70.1230">
    <property type="entry name" value="Nucleotide cyclase"/>
    <property type="match status" value="1"/>
</dbReference>
<dbReference type="EC" id="4.6.1.2" evidence="3 15"/>
<dbReference type="InterPro" id="IPR011009">
    <property type="entry name" value="Kinase-like_dom_sf"/>
</dbReference>
<evidence type="ECO:0000256" key="7">
    <source>
        <dbReference type="ARBA" id="ARBA00022741"/>
    </source>
</evidence>
<dbReference type="Pfam" id="PF07714">
    <property type="entry name" value="PK_Tyr_Ser-Thr"/>
    <property type="match status" value="1"/>
</dbReference>
<feature type="domain" description="Protein kinase" evidence="16">
    <location>
        <begin position="503"/>
        <end position="775"/>
    </location>
</feature>
<protein>
    <recommendedName>
        <fullName evidence="3 15">Guanylate cyclase</fullName>
        <ecNumber evidence="3 15">4.6.1.2</ecNumber>
    </recommendedName>
</protein>
<dbReference type="Gene3D" id="3.40.50.2300">
    <property type="match status" value="2"/>
</dbReference>
<keyword evidence="4" id="KW-1003">Cell membrane</keyword>
<keyword evidence="10" id="KW-0675">Receptor</keyword>
<sequence>MLLPMQENELKPLIGFTTSAAAVTMAVDRIRAEHLLDDVDFQYKWYDSACSFTVSAGRTVQLINEDDIDVIFAPPCNAGAVTVGALSNYYNLPVMGWATTLYEIGIGSLYPTFTRTIVSSDDLGRAIAQTMLHFGWKEYALVYTKDNLRNDCEYTKLGLEKALVVDDYNIYSNYDTEINGIPTDEIIDEILQNISGRARIVILCTDRIEDERRFMLAVRRRGMDSEDYLYILPDYYDQGGTGQRWQDNRDGLDVDEEAKLAYNKAFLITIDQNSDNGTLNFRAEIPARMRLPPFNCTQQCNHTDDALGSSYSPYLFDAMYLYGLGLNKTFRSNPMNMNTTRNGILVQTNCNFLSFQGKTGLVEIDASGNRKPYMVVRGFDFNNNYANLAKVNVGGKNGSTVKLLVGSFADIWGERGPPLSKPICGYNGLSCPKSFMELYLPYVIAGSCIAAILLLGFAGAVSYSIYARLQAIKRENDMWQVSAYSLRKITTKNADATSLVSVQSSSKSIASSIFDSVRRGISIRKPKNYEFYVYQGQPVAAEVQHAPIVIKDEADCAEFRTMRSLNGDNLNKFIGLCLDGPSHLTLWKFCNRGSLKDIIGKGHLTLDWFFKYSLISDITAGLEHLTGTSIGYHGNLTSRTCLVNDRWQVLLSDFGLHNFRQTEKLPTKKLLWTAPEVLRGSVKGGNPTADVYSLAIVLTEIITAHKPYYDRENTEGIIELVKTKGGHQPFRPEFPHQSLLDTNPAMVQLVRECWAEQPKDRPSLQTVRAALKGMMNGRNANLMDHVMSMMESYAGTLEEQVEERTKQLTEEQKKSDILLYRMLPRQVADKLKVGQAVEPEAFDNVSIMFSDVVGFTKLASKCTPLQVVNLLNDLYTLFDGIIDEYDVYKVETIGDGYLCVSGLPHRNGNIHAREIADMSLSFLRSLGNFEIPNMPKERINLRIGIHTGPCVAGVVGMSMPRYCLFGDSVNTASRMESHGKAGHIHITAETKTYLTDIIGGYMTVERGDVIIKGKGVLETYWLLGKGDNTAHSAKMTRALNTEEVTLSPIKVNKNEEEPISAEVANED</sequence>
<dbReference type="InterPro" id="IPR001054">
    <property type="entry name" value="A/G_cyclase"/>
</dbReference>
<proteinExistence type="inferred from homology"/>
<comment type="subcellular location">
    <subcellularLocation>
        <location evidence="2">Cell membrane</location>
        <topology evidence="2">Single-pass type I membrane protein</topology>
    </subcellularLocation>
</comment>
<evidence type="ECO:0000256" key="5">
    <source>
        <dbReference type="ARBA" id="ARBA00022692"/>
    </source>
</evidence>
<evidence type="ECO:0000313" key="19">
    <source>
        <dbReference type="WBParaSite" id="PSAMB.scaffold595size46274.g7274.t1"/>
    </source>
</evidence>
<name>A0A914WYV6_9BILA</name>
<evidence type="ECO:0000256" key="1">
    <source>
        <dbReference type="ARBA" id="ARBA00001436"/>
    </source>
</evidence>
<evidence type="ECO:0000256" key="2">
    <source>
        <dbReference type="ARBA" id="ARBA00004251"/>
    </source>
</evidence>
<evidence type="ECO:0000256" key="12">
    <source>
        <dbReference type="ARBA" id="ARBA00023239"/>
    </source>
</evidence>
<dbReference type="InterPro" id="IPR001245">
    <property type="entry name" value="Ser-Thr/Tyr_kinase_cat_dom"/>
</dbReference>
<dbReference type="SUPFAM" id="SSF56112">
    <property type="entry name" value="Protein kinase-like (PK-like)"/>
    <property type="match status" value="1"/>
</dbReference>
<evidence type="ECO:0000259" key="16">
    <source>
        <dbReference type="PROSITE" id="PS50011"/>
    </source>
</evidence>
<dbReference type="GO" id="GO:0004383">
    <property type="term" value="F:guanylate cyclase activity"/>
    <property type="evidence" value="ECO:0007669"/>
    <property type="project" value="UniProtKB-EC"/>
</dbReference>
<dbReference type="InterPro" id="IPR001828">
    <property type="entry name" value="ANF_lig-bd_rcpt"/>
</dbReference>
<keyword evidence="6" id="KW-0732">Signal</keyword>
<feature type="domain" description="Guanylate cyclase" evidence="17">
    <location>
        <begin position="846"/>
        <end position="976"/>
    </location>
</feature>